<dbReference type="AlphaFoldDB" id="A0A0F9PMV0"/>
<evidence type="ECO:0000313" key="3">
    <source>
        <dbReference type="EMBL" id="KKN02366.1"/>
    </source>
</evidence>
<accession>A0A0F9PMV0</accession>
<proteinExistence type="predicted"/>
<reference evidence="3" key="1">
    <citation type="journal article" date="2015" name="Nature">
        <title>Complex archaea that bridge the gap between prokaryotes and eukaryotes.</title>
        <authorList>
            <person name="Spang A."/>
            <person name="Saw J.H."/>
            <person name="Jorgensen S.L."/>
            <person name="Zaremba-Niedzwiedzka K."/>
            <person name="Martijn J."/>
            <person name="Lind A.E."/>
            <person name="van Eijk R."/>
            <person name="Schleper C."/>
            <person name="Guy L."/>
            <person name="Ettema T.J."/>
        </authorList>
    </citation>
    <scope>NUCLEOTIDE SEQUENCE</scope>
</reference>
<evidence type="ECO:0000256" key="1">
    <source>
        <dbReference type="SAM" id="MobiDB-lite"/>
    </source>
</evidence>
<sequence>MSLFMTLWILDSSTPNAAFGSREVRGLMTSVFAFLTLVFWYTSYEIYASARHAEDDDDDPEERFISKKFRERE</sequence>
<keyword evidence="2" id="KW-0812">Transmembrane</keyword>
<gene>
    <name evidence="3" type="ORF">LCGC14_1118400</name>
</gene>
<feature type="compositionally biased region" description="Basic and acidic residues" evidence="1">
    <location>
        <begin position="62"/>
        <end position="73"/>
    </location>
</feature>
<feature type="region of interest" description="Disordered" evidence="1">
    <location>
        <begin position="52"/>
        <end position="73"/>
    </location>
</feature>
<keyword evidence="2" id="KW-0472">Membrane</keyword>
<evidence type="ECO:0000256" key="2">
    <source>
        <dbReference type="SAM" id="Phobius"/>
    </source>
</evidence>
<protein>
    <submittedName>
        <fullName evidence="3">Uncharacterized protein</fullName>
    </submittedName>
</protein>
<dbReference type="EMBL" id="LAZR01005157">
    <property type="protein sequence ID" value="KKN02366.1"/>
    <property type="molecule type" value="Genomic_DNA"/>
</dbReference>
<feature type="transmembrane region" description="Helical" evidence="2">
    <location>
        <begin position="27"/>
        <end position="44"/>
    </location>
</feature>
<comment type="caution">
    <text evidence="3">The sequence shown here is derived from an EMBL/GenBank/DDBJ whole genome shotgun (WGS) entry which is preliminary data.</text>
</comment>
<name>A0A0F9PMV0_9ZZZZ</name>
<organism evidence="3">
    <name type="scientific">marine sediment metagenome</name>
    <dbReference type="NCBI Taxonomy" id="412755"/>
    <lineage>
        <taxon>unclassified sequences</taxon>
        <taxon>metagenomes</taxon>
        <taxon>ecological metagenomes</taxon>
    </lineage>
</organism>
<keyword evidence="2" id="KW-1133">Transmembrane helix</keyword>